<sequence>MSENDATTENQVHAFLQLKNVSKSFGSHKVLDDVNIDIAEGEVLVIIGPSGSGKSTLLRCINFIAAPDIGTVIFQGHSWNVFHSKFNFLANQRYQKALIGLRGDIGMVFQNFNVFPHMTATQNVMLGLMKVRNMNKSEARKTAEVELSRVGLSDKFDQYPEKLSGGQKQRVAIARALALKPKVMLFDEVTSSLDPELVSGILEEIRRLAGIGMTMVIVTHEMNFAFQVANRIVFMDEGKIVEIGSPEEIRNTVEPRTRTFLAAILN</sequence>
<organism evidence="10">
    <name type="scientific">freshwater metagenome</name>
    <dbReference type="NCBI Taxonomy" id="449393"/>
    <lineage>
        <taxon>unclassified sequences</taxon>
        <taxon>metagenomes</taxon>
        <taxon>ecological metagenomes</taxon>
    </lineage>
</organism>
<dbReference type="InterPro" id="IPR003439">
    <property type="entry name" value="ABC_transporter-like_ATP-bd"/>
</dbReference>
<evidence type="ECO:0000256" key="8">
    <source>
        <dbReference type="ARBA" id="ARBA00023136"/>
    </source>
</evidence>
<accession>A0A6J6ZA31</accession>
<dbReference type="InterPro" id="IPR050086">
    <property type="entry name" value="MetN_ABC_transporter-like"/>
</dbReference>
<evidence type="ECO:0000256" key="5">
    <source>
        <dbReference type="ARBA" id="ARBA00022741"/>
    </source>
</evidence>
<dbReference type="PROSITE" id="PS00211">
    <property type="entry name" value="ABC_TRANSPORTER_1"/>
    <property type="match status" value="1"/>
</dbReference>
<dbReference type="Pfam" id="PF00005">
    <property type="entry name" value="ABC_tran"/>
    <property type="match status" value="1"/>
</dbReference>
<evidence type="ECO:0000256" key="7">
    <source>
        <dbReference type="ARBA" id="ARBA00022970"/>
    </source>
</evidence>
<dbReference type="PANTHER" id="PTHR43166">
    <property type="entry name" value="AMINO ACID IMPORT ATP-BINDING PROTEIN"/>
    <property type="match status" value="1"/>
</dbReference>
<evidence type="ECO:0000256" key="6">
    <source>
        <dbReference type="ARBA" id="ARBA00022840"/>
    </source>
</evidence>
<keyword evidence="5" id="KW-0547">Nucleotide-binding</keyword>
<dbReference type="GO" id="GO:0005524">
    <property type="term" value="F:ATP binding"/>
    <property type="evidence" value="ECO:0007669"/>
    <property type="project" value="UniProtKB-KW"/>
</dbReference>
<dbReference type="GO" id="GO:0005886">
    <property type="term" value="C:plasma membrane"/>
    <property type="evidence" value="ECO:0007669"/>
    <property type="project" value="UniProtKB-SubCell"/>
</dbReference>
<evidence type="ECO:0000256" key="2">
    <source>
        <dbReference type="ARBA" id="ARBA00005417"/>
    </source>
</evidence>
<dbReference type="AlphaFoldDB" id="A0A6J6ZA31"/>
<feature type="domain" description="ABC transporter" evidence="9">
    <location>
        <begin position="16"/>
        <end position="262"/>
    </location>
</feature>
<keyword evidence="6" id="KW-0067">ATP-binding</keyword>
<name>A0A6J6ZA31_9ZZZZ</name>
<keyword evidence="3" id="KW-0813">Transport</keyword>
<dbReference type="SMART" id="SM00382">
    <property type="entry name" value="AAA"/>
    <property type="match status" value="1"/>
</dbReference>
<dbReference type="InterPro" id="IPR027417">
    <property type="entry name" value="P-loop_NTPase"/>
</dbReference>
<keyword evidence="7" id="KW-0029">Amino-acid transport</keyword>
<gene>
    <name evidence="10" type="ORF">UFOPK3181_00049</name>
</gene>
<evidence type="ECO:0000313" key="10">
    <source>
        <dbReference type="EMBL" id="CAB4818379.1"/>
    </source>
</evidence>
<reference evidence="10" key="1">
    <citation type="submission" date="2020-05" db="EMBL/GenBank/DDBJ databases">
        <authorList>
            <person name="Chiriac C."/>
            <person name="Salcher M."/>
            <person name="Ghai R."/>
            <person name="Kavagutti S V."/>
        </authorList>
    </citation>
    <scope>NUCLEOTIDE SEQUENCE</scope>
</reference>
<keyword evidence="8" id="KW-0472">Membrane</keyword>
<dbReference type="SUPFAM" id="SSF52540">
    <property type="entry name" value="P-loop containing nucleoside triphosphate hydrolases"/>
    <property type="match status" value="1"/>
</dbReference>
<dbReference type="PIRSF" id="PIRSF039085">
    <property type="entry name" value="ABC_ATPase_HisP"/>
    <property type="match status" value="1"/>
</dbReference>
<dbReference type="InterPro" id="IPR017871">
    <property type="entry name" value="ABC_transporter-like_CS"/>
</dbReference>
<dbReference type="EMBL" id="CAFABG010000001">
    <property type="protein sequence ID" value="CAB4818379.1"/>
    <property type="molecule type" value="Genomic_DNA"/>
</dbReference>
<dbReference type="Gene3D" id="3.40.50.300">
    <property type="entry name" value="P-loop containing nucleotide triphosphate hydrolases"/>
    <property type="match status" value="1"/>
</dbReference>
<comment type="similarity">
    <text evidence="2">Belongs to the ABC transporter superfamily.</text>
</comment>
<dbReference type="GO" id="GO:0016887">
    <property type="term" value="F:ATP hydrolysis activity"/>
    <property type="evidence" value="ECO:0007669"/>
    <property type="project" value="InterPro"/>
</dbReference>
<dbReference type="CDD" id="cd03262">
    <property type="entry name" value="ABC_HisP_GlnQ"/>
    <property type="match status" value="1"/>
</dbReference>
<comment type="subcellular location">
    <subcellularLocation>
        <location evidence="1">Cell membrane</location>
        <topology evidence="1">Peripheral membrane protein</topology>
    </subcellularLocation>
</comment>
<evidence type="ECO:0000256" key="3">
    <source>
        <dbReference type="ARBA" id="ARBA00022448"/>
    </source>
</evidence>
<dbReference type="InterPro" id="IPR030679">
    <property type="entry name" value="ABC_ATPase_HisP-typ"/>
</dbReference>
<keyword evidence="4" id="KW-1003">Cell membrane</keyword>
<proteinExistence type="inferred from homology"/>
<protein>
    <submittedName>
        <fullName evidence="10">Unannotated protein</fullName>
    </submittedName>
</protein>
<dbReference type="InterPro" id="IPR003593">
    <property type="entry name" value="AAA+_ATPase"/>
</dbReference>
<dbReference type="PROSITE" id="PS50893">
    <property type="entry name" value="ABC_TRANSPORTER_2"/>
    <property type="match status" value="1"/>
</dbReference>
<evidence type="ECO:0000259" key="9">
    <source>
        <dbReference type="PROSITE" id="PS50893"/>
    </source>
</evidence>
<evidence type="ECO:0000256" key="4">
    <source>
        <dbReference type="ARBA" id="ARBA00022475"/>
    </source>
</evidence>
<dbReference type="GO" id="GO:0015424">
    <property type="term" value="F:ABC-type amino acid transporter activity"/>
    <property type="evidence" value="ECO:0007669"/>
    <property type="project" value="InterPro"/>
</dbReference>
<dbReference type="PANTHER" id="PTHR43166:SF9">
    <property type="entry name" value="GLUTAMATE_ASPARTATE IMPORT ATP-BINDING PROTEIN GLTL"/>
    <property type="match status" value="1"/>
</dbReference>
<evidence type="ECO:0000256" key="1">
    <source>
        <dbReference type="ARBA" id="ARBA00004202"/>
    </source>
</evidence>